<dbReference type="InterPro" id="IPR023614">
    <property type="entry name" value="Porin_dom_sf"/>
</dbReference>
<gene>
    <name evidence="7" type="ORF">Dbus_chr2Lg774</name>
</gene>
<evidence type="ECO:0000256" key="4">
    <source>
        <dbReference type="ARBA" id="ARBA00022787"/>
    </source>
</evidence>
<dbReference type="PANTHER" id="PTHR11743:SF70">
    <property type="entry name" value="GH26960P-RELATED"/>
    <property type="match status" value="1"/>
</dbReference>
<name>A0A0M3QTD4_DROBS</name>
<evidence type="ECO:0000256" key="3">
    <source>
        <dbReference type="ARBA" id="ARBA00022452"/>
    </source>
</evidence>
<dbReference type="GO" id="GO:0008308">
    <property type="term" value="F:voltage-gated monoatomic anion channel activity"/>
    <property type="evidence" value="ECO:0007669"/>
    <property type="project" value="InterPro"/>
</dbReference>
<keyword evidence="3" id="KW-0472">Membrane</keyword>
<dbReference type="EMBL" id="CP012523">
    <property type="protein sequence ID" value="ALC38689.1"/>
    <property type="molecule type" value="Genomic_DNA"/>
</dbReference>
<keyword evidence="4" id="KW-1000">Mitochondrion outer membrane</keyword>
<accession>A0A0M3QTD4</accession>
<proteinExistence type="inferred from homology"/>
<dbReference type="GO" id="GO:0015288">
    <property type="term" value="F:porin activity"/>
    <property type="evidence" value="ECO:0007669"/>
    <property type="project" value="UniProtKB-KW"/>
</dbReference>
<dbReference type="InterPro" id="IPR027246">
    <property type="entry name" value="Porin_Euk/Tom40"/>
</dbReference>
<dbReference type="Pfam" id="PF01459">
    <property type="entry name" value="Porin_3"/>
    <property type="match status" value="1"/>
</dbReference>
<dbReference type="OrthoDB" id="7827681at2759"/>
<keyword evidence="8" id="KW-1185">Reference proteome</keyword>
<keyword evidence="4" id="KW-0496">Mitochondrion</keyword>
<dbReference type="OMA" id="YKIGAWH"/>
<dbReference type="CDD" id="cd07306">
    <property type="entry name" value="Porin3_VDAC"/>
    <property type="match status" value="1"/>
</dbReference>
<evidence type="ECO:0000256" key="2">
    <source>
        <dbReference type="ARBA" id="ARBA00007780"/>
    </source>
</evidence>
<sequence length="338" mass="37736">NTRFSRFGSVFRKRRREGAEDDTDDTDESGESENQGNESGEPAYTEEEEVMPPPLLEGEMPTFFHIGILAKECLIHGYKIGAWHLSTLSKTNKDIDLSSFARAKPDCDTILGGIGTRYKLGPLFLTHDWQTDNIVGTKVGILNKAAGGQILALLRGSYGIDNDDGFKLEGRFGFERSPLKTEIIAPIYNLPKLMGYVLAQPLDNWVLAYRAVYDVDNMGFDKHAVCVGYTNGDTEVGLKYENFQDLRGSLFQRLGEKWAVALKANLYGEGEKKFAVGGQYRINDTALVKAKIRQDCHFGLVYQIKLAMSTEILYHFGFNAKDPINGPHKLGVSWNFKG</sequence>
<dbReference type="SMR" id="A0A0M3QTD4"/>
<dbReference type="GO" id="GO:0046930">
    <property type="term" value="C:pore complex"/>
    <property type="evidence" value="ECO:0007669"/>
    <property type="project" value="UniProtKB-KW"/>
</dbReference>
<protein>
    <submittedName>
        <fullName evidence="7">CG17139</fullName>
    </submittedName>
</protein>
<dbReference type="AlphaFoldDB" id="A0A0M3QTD4"/>
<dbReference type="Proteomes" id="UP000494163">
    <property type="component" value="Chromosome 2L"/>
</dbReference>
<dbReference type="InterPro" id="IPR001925">
    <property type="entry name" value="Porin_Euk"/>
</dbReference>
<evidence type="ECO:0000256" key="5">
    <source>
        <dbReference type="ARBA" id="ARBA00023114"/>
    </source>
</evidence>
<dbReference type="PANTHER" id="PTHR11743">
    <property type="entry name" value="VOLTAGE-DEPENDENT ANION-SELECTIVE CHANNEL"/>
    <property type="match status" value="1"/>
</dbReference>
<organism evidence="7 8">
    <name type="scientific">Drosophila busckii</name>
    <name type="common">Fruit fly</name>
    <dbReference type="NCBI Taxonomy" id="30019"/>
    <lineage>
        <taxon>Eukaryota</taxon>
        <taxon>Metazoa</taxon>
        <taxon>Ecdysozoa</taxon>
        <taxon>Arthropoda</taxon>
        <taxon>Hexapoda</taxon>
        <taxon>Insecta</taxon>
        <taxon>Pterygota</taxon>
        <taxon>Neoptera</taxon>
        <taxon>Endopterygota</taxon>
        <taxon>Diptera</taxon>
        <taxon>Brachycera</taxon>
        <taxon>Muscomorpha</taxon>
        <taxon>Ephydroidea</taxon>
        <taxon>Drosophilidae</taxon>
        <taxon>Drosophila</taxon>
    </lineage>
</organism>
<dbReference type="STRING" id="30019.A0A0M3QTD4"/>
<dbReference type="Gene3D" id="2.40.160.10">
    <property type="entry name" value="Porin"/>
    <property type="match status" value="1"/>
</dbReference>
<feature type="compositionally biased region" description="Acidic residues" evidence="6">
    <location>
        <begin position="19"/>
        <end position="31"/>
    </location>
</feature>
<comment type="subcellular location">
    <subcellularLocation>
        <location evidence="1">Mitochondrion outer membrane</location>
    </subcellularLocation>
</comment>
<keyword evidence="5" id="KW-0813">Transport</keyword>
<evidence type="ECO:0000256" key="1">
    <source>
        <dbReference type="ARBA" id="ARBA00004294"/>
    </source>
</evidence>
<dbReference type="GO" id="GO:0005741">
    <property type="term" value="C:mitochondrial outer membrane"/>
    <property type="evidence" value="ECO:0007669"/>
    <property type="project" value="UniProtKB-SubCell"/>
</dbReference>
<feature type="region of interest" description="Disordered" evidence="6">
    <location>
        <begin position="1"/>
        <end position="48"/>
    </location>
</feature>
<keyword evidence="3" id="KW-0812">Transmembrane</keyword>
<keyword evidence="5" id="KW-0406">Ion transport</keyword>
<keyword evidence="3" id="KW-1134">Transmembrane beta strand</keyword>
<reference evidence="7 8" key="1">
    <citation type="submission" date="2015-08" db="EMBL/GenBank/DDBJ databases">
        <title>Ancestral chromatin configuration constrains chromatin evolution on differentiating sex chromosomes in Drosophila.</title>
        <authorList>
            <person name="Zhou Q."/>
            <person name="Bachtrog D."/>
        </authorList>
    </citation>
    <scope>NUCLEOTIDE SEQUENCE [LARGE SCALE GENOMIC DNA]</scope>
    <source>
        <tissue evidence="7">Whole larvae</tissue>
    </source>
</reference>
<keyword evidence="5" id="KW-0626">Porin</keyword>
<evidence type="ECO:0000313" key="8">
    <source>
        <dbReference type="Proteomes" id="UP000494163"/>
    </source>
</evidence>
<feature type="non-terminal residue" evidence="7">
    <location>
        <position position="1"/>
    </location>
</feature>
<evidence type="ECO:0000313" key="7">
    <source>
        <dbReference type="EMBL" id="ALC38689.1"/>
    </source>
</evidence>
<feature type="compositionally biased region" description="Low complexity" evidence="6">
    <location>
        <begin position="32"/>
        <end position="41"/>
    </location>
</feature>
<evidence type="ECO:0000256" key="6">
    <source>
        <dbReference type="SAM" id="MobiDB-lite"/>
    </source>
</evidence>
<comment type="similarity">
    <text evidence="2">Belongs to the eukaryotic mitochondrial porin family.</text>
</comment>